<feature type="domain" description="FANCI solenoid 1" evidence="2">
    <location>
        <begin position="109"/>
        <end position="308"/>
    </location>
</feature>
<evidence type="ECO:0000259" key="5">
    <source>
        <dbReference type="Pfam" id="PF14680"/>
    </source>
</evidence>
<feature type="domain" description="FANCI helical" evidence="5">
    <location>
        <begin position="597"/>
        <end position="774"/>
    </location>
</feature>
<accession>A0A9P6QFD7</accession>
<feature type="domain" description="FANCI helical" evidence="4">
    <location>
        <begin position="313"/>
        <end position="394"/>
    </location>
</feature>
<name>A0A9P6QFD7_9FUNG</name>
<proteinExistence type="predicted"/>
<dbReference type="InterPro" id="IPR029315">
    <property type="entry name" value="FANCI_S2"/>
</dbReference>
<dbReference type="OrthoDB" id="195089at2759"/>
<dbReference type="InterPro" id="IPR029312">
    <property type="entry name" value="FANCI_HD2"/>
</dbReference>
<evidence type="ECO:0000259" key="4">
    <source>
        <dbReference type="Pfam" id="PF14679"/>
    </source>
</evidence>
<dbReference type="Pfam" id="PF14679">
    <property type="entry name" value="FANCI_HD1"/>
    <property type="match status" value="1"/>
</dbReference>
<dbReference type="InterPro" id="IPR029310">
    <property type="entry name" value="FANCI_HD1"/>
</dbReference>
<dbReference type="PANTHER" id="PTHR21818:SF0">
    <property type="entry name" value="FANCONI ANEMIA GROUP I PROTEIN"/>
    <property type="match status" value="1"/>
</dbReference>
<reference evidence="6" key="1">
    <citation type="journal article" date="2020" name="Fungal Divers.">
        <title>Resolving the Mortierellaceae phylogeny through synthesis of multi-gene phylogenetics and phylogenomics.</title>
        <authorList>
            <person name="Vandepol N."/>
            <person name="Liber J."/>
            <person name="Desiro A."/>
            <person name="Na H."/>
            <person name="Kennedy M."/>
            <person name="Barry K."/>
            <person name="Grigoriev I.V."/>
            <person name="Miller A.N."/>
            <person name="O'Donnell K."/>
            <person name="Stajich J.E."/>
            <person name="Bonito G."/>
        </authorList>
    </citation>
    <scope>NUCLEOTIDE SEQUENCE</scope>
    <source>
        <strain evidence="6">BC1065</strain>
    </source>
</reference>
<dbReference type="InterPro" id="IPR029308">
    <property type="entry name" value="FANCI_S1"/>
</dbReference>
<keyword evidence="7" id="KW-1185">Reference proteome</keyword>
<feature type="domain" description="FANCI solenoid 2" evidence="3">
    <location>
        <begin position="404"/>
        <end position="567"/>
    </location>
</feature>
<evidence type="ECO:0000313" key="7">
    <source>
        <dbReference type="Proteomes" id="UP000807716"/>
    </source>
</evidence>
<comment type="caution">
    <text evidence="6">The sequence shown here is derived from an EMBL/GenBank/DDBJ whole genome shotgun (WGS) entry which is preliminary data.</text>
</comment>
<organism evidence="6 7">
    <name type="scientific">Actinomortierella ambigua</name>
    <dbReference type="NCBI Taxonomy" id="1343610"/>
    <lineage>
        <taxon>Eukaryota</taxon>
        <taxon>Fungi</taxon>
        <taxon>Fungi incertae sedis</taxon>
        <taxon>Mucoromycota</taxon>
        <taxon>Mortierellomycotina</taxon>
        <taxon>Mortierellomycetes</taxon>
        <taxon>Mortierellales</taxon>
        <taxon>Mortierellaceae</taxon>
        <taxon>Actinomortierella</taxon>
    </lineage>
</organism>
<evidence type="ECO:0000313" key="6">
    <source>
        <dbReference type="EMBL" id="KAG0267402.1"/>
    </source>
</evidence>
<evidence type="ECO:0000259" key="2">
    <source>
        <dbReference type="Pfam" id="PF14675"/>
    </source>
</evidence>
<evidence type="ECO:0000259" key="3">
    <source>
        <dbReference type="Pfam" id="PF14676"/>
    </source>
</evidence>
<dbReference type="PANTHER" id="PTHR21818">
    <property type="entry name" value="BC025462 PROTEIN"/>
    <property type="match status" value="1"/>
</dbReference>
<sequence>MANVLLRIYAQDLTGTSLRQYLDQEDHTLDSVDHISNLIVESLECQDVQMSDDTRDPLRLTRAILKASPEDENGLFRRTQVLKGAITWLIRAGTEKNIESYGGSVPVDETAQALANMLIDMCQSFPLEAIGQSIHTAIEVVRHQQHPHNQLFSILARFLVIASNSSRFRMPNSDEDIAGAEYLAVMLDRLLLAPWHPRSVLPLVMMLGDLNVNLKQQEAAVTKVMKQFEHIDSSDLPVLIYHLLLMSSKGHPKLILKGIIEFFDLLNGNVYCGHSMNTARPRSALRLGFTELANMQSTVILHLSFAIKQDQALGNEFLKYMKSGKVAYISPFSLLCLLAMARVHRFEDNVMDYLKSSVLSIFKDAEKTEREPWVKEFKGMSPIPIAAMVMEVIKMIPFGMEHLTQSLVQFAVYIMDTLAPSSWGSSGESAVLKKTTQPSTPNELACELGAMILVQLFKDQEAVRTEILDHIMSRVVTKSASASCFLRLLEIVVADCSSILLDHLQRVKEPLNYLSFLSLPIAIRLLGAVKDLAQLNRPFRDGLIVILRKALFSKSLESRQVALSGLLMLLEPAPTKSRSFRAGPSRTTDPKADQNALSFSMEILTMLRRCLGQQLEIRMSLYDGLLRVSQQSPHLNPIIFEMLHAHFARYYDRSGTRPSPIFLDECVANARNGMMPSLTEPLQFLMSSVIRTHLILEKPRRRSLQNDLSVNEQLQTECKRDLDRLLLGLERAGLEDFELDKTSEFSMGTNLGIRNNMFASLVIGCLESAIEYVVLGRHGFGNGGTAPATSGSNGNGKGLAFSREAESEGHHGGSATDRLHAGAAEQIIQLFTKMRKLHDIVRERSVLARGKRLGLLGEATVLGLESVTYLMESVFAPSGDDPNVLDPEAQLLRQQDEFVYYISVAASSLLQKMQSSTTPLHDNEHDFCRRLCKVFVREFLVSESPNAPLSMAAGAKGKEKAKSLLMIGIESLTAGLTLLRHHYPVSSSSSSSSSATPSAKSSSAPLYVAKGLSSGGDNSSSGSSSDRTSSLSHPSSMSTANHDKIVAGFLAALLPQEHQMLSSEERAQIVAWTTSSVMLMDLEGLAACFIDYLETMVVTMINGTVPLLREAAGVLGLIQELARYLSRPTISDSSMVAQDSTAIGEEGMEEGMEGEAAVHRRDSIHRDSQRFGGSRNGNATVDRLSCTESATSVRVEGSELSLLVFWLVTLCRDQPVEDGQLTKAILTLLLALEQESATKEIEKALYQRYGHGQQQQQRASSATTTTTSASVNGGVQSVSAANLLARCPKAAVRLRLANDVLLALDLNHGPGFEAIDDPRRQHEFGDDVETLQRLQSLYRELGVAAAATTSHQHQEAVVTAALSLVSVRNAATVADTLLVFVEQALEGLDWVLSKIKYCGLGAEMDQVYGRPGKKKDAKKAHSLGFIEKEKGVHVAVKTETD</sequence>
<dbReference type="GO" id="GO:0070182">
    <property type="term" value="F:DNA polymerase binding"/>
    <property type="evidence" value="ECO:0007669"/>
    <property type="project" value="TreeGrafter"/>
</dbReference>
<feature type="region of interest" description="Disordered" evidence="1">
    <location>
        <begin position="1012"/>
        <end position="1038"/>
    </location>
</feature>
<evidence type="ECO:0000256" key="1">
    <source>
        <dbReference type="SAM" id="MobiDB-lite"/>
    </source>
</evidence>
<dbReference type="GO" id="GO:0006281">
    <property type="term" value="P:DNA repair"/>
    <property type="evidence" value="ECO:0007669"/>
    <property type="project" value="InterPro"/>
</dbReference>
<feature type="region of interest" description="Disordered" evidence="1">
    <location>
        <begin position="784"/>
        <end position="816"/>
    </location>
</feature>
<dbReference type="Pfam" id="PF14680">
    <property type="entry name" value="FANCI_HD2"/>
    <property type="match status" value="1"/>
</dbReference>
<dbReference type="Proteomes" id="UP000807716">
    <property type="component" value="Unassembled WGS sequence"/>
</dbReference>
<protein>
    <submittedName>
        <fullName evidence="6">Uncharacterized protein</fullName>
    </submittedName>
</protein>
<dbReference type="EMBL" id="JAAAJB010000076">
    <property type="protein sequence ID" value="KAG0267402.1"/>
    <property type="molecule type" value="Genomic_DNA"/>
</dbReference>
<dbReference type="InterPro" id="IPR026171">
    <property type="entry name" value="FANCI"/>
</dbReference>
<gene>
    <name evidence="6" type="ORF">DFQ27_008820</name>
</gene>
<dbReference type="Pfam" id="PF14676">
    <property type="entry name" value="FANCI_S2"/>
    <property type="match status" value="1"/>
</dbReference>
<dbReference type="Pfam" id="PF14675">
    <property type="entry name" value="FANCI_S1"/>
    <property type="match status" value="1"/>
</dbReference>